<organism evidence="13 14">
    <name type="scientific">Amphiprion percula</name>
    <name type="common">Orange clownfish</name>
    <name type="synonym">Lutjanus percula</name>
    <dbReference type="NCBI Taxonomy" id="161767"/>
    <lineage>
        <taxon>Eukaryota</taxon>
        <taxon>Metazoa</taxon>
        <taxon>Chordata</taxon>
        <taxon>Craniata</taxon>
        <taxon>Vertebrata</taxon>
        <taxon>Euteleostomi</taxon>
        <taxon>Actinopterygii</taxon>
        <taxon>Neopterygii</taxon>
        <taxon>Teleostei</taxon>
        <taxon>Neoteleostei</taxon>
        <taxon>Acanthomorphata</taxon>
        <taxon>Ovalentaria</taxon>
        <taxon>Pomacentridae</taxon>
        <taxon>Amphiprion</taxon>
    </lineage>
</organism>
<keyword evidence="3 7" id="KW-0863">Zinc-finger</keyword>
<evidence type="ECO:0000313" key="13">
    <source>
        <dbReference type="Ensembl" id="ENSAPEP00000001039.1"/>
    </source>
</evidence>
<sequence>MDPMDFLENEELLQFFHRHKTDLSCMENPHTFLTQIRDYDLIPEDRYEKLRRMKSKENLRRGLYDTLDWLEKKQSEDISVFWRCVFMEPILHFYPTLQRLHKSLLDGSFHFESRLPQRVEMEERDDRKRKKLSEDEPKQANSVKKRKQRWRKNDDDDDDEEEQQPGPSTQLSPRKKPQKISFSSPLKKGEKGDIWTWPLYQKQLPVTCGSVEGTLQRDRLAKGEKCILVKKQWFTPTEFEKFAGKESTKNWKVSIRCCGTILGKLIKEGHLKAANYKKRSKKAKKSLFKSSCSITETEIEEDEEEDEANQEDQVPSNDKEMDTDEEMEDQTEQQPGTSQDSRKVLKVTCGSAAGTLHIRRFASGTCGKSIRTETSWLTPMEFTQEASCQTDVSWRKDIQCEGEPLSALIEAKILRIHSLLCTCRLCKPDANDLENQKNDDECCICKSGGEEEEYLVVCDHCPRSFHPRCHLPQIDDRVLRDDSPWMCTFCVFRTNQEFLYSDQLETESVMSRPISPNILECQYLLLCLCNADEEQIFATNPTIYLENYSAVIRTPMWLGYIADKLQRTQYHTVGQFVSDVRLIFQNCVAYNQSNAEFLAMGEQLNQLFDEEFKKAFNIQD</sequence>
<dbReference type="Gene3D" id="3.30.40.10">
    <property type="entry name" value="Zinc/RING finger domain, C3HC4 (zinc finger)"/>
    <property type="match status" value="1"/>
</dbReference>
<dbReference type="PRINTS" id="PR00503">
    <property type="entry name" value="BROMODOMAIN"/>
</dbReference>
<evidence type="ECO:0000256" key="4">
    <source>
        <dbReference type="ARBA" id="ARBA00022833"/>
    </source>
</evidence>
<evidence type="ECO:0000259" key="10">
    <source>
        <dbReference type="PROSITE" id="PS50016"/>
    </source>
</evidence>
<dbReference type="Ensembl" id="ENSAPET00000001064.1">
    <property type="protein sequence ID" value="ENSAPEP00000001039.1"/>
    <property type="gene ID" value="ENSAPEG00000000799.1"/>
</dbReference>
<dbReference type="Pfam" id="PF03172">
    <property type="entry name" value="HSR"/>
    <property type="match status" value="1"/>
</dbReference>
<feature type="compositionally biased region" description="Basic and acidic residues" evidence="8">
    <location>
        <begin position="120"/>
        <end position="138"/>
    </location>
</feature>
<dbReference type="Pfam" id="PF01342">
    <property type="entry name" value="SAND"/>
    <property type="match status" value="2"/>
</dbReference>
<dbReference type="PROSITE" id="PS50864">
    <property type="entry name" value="SAND"/>
    <property type="match status" value="2"/>
</dbReference>
<dbReference type="PANTHER" id="PTHR46386:SF1">
    <property type="entry name" value="NUCLEAR BODY PROTEIN SP140-LIKE PROTEIN"/>
    <property type="match status" value="1"/>
</dbReference>
<dbReference type="Gene3D" id="3.10.390.10">
    <property type="entry name" value="SAND domain-like"/>
    <property type="match status" value="2"/>
</dbReference>
<dbReference type="GO" id="GO:0005634">
    <property type="term" value="C:nucleus"/>
    <property type="evidence" value="ECO:0007669"/>
    <property type="project" value="InterPro"/>
</dbReference>
<dbReference type="SMART" id="SM00297">
    <property type="entry name" value="BROMO"/>
    <property type="match status" value="1"/>
</dbReference>
<feature type="domain" description="PHD-type" evidence="10">
    <location>
        <begin position="439"/>
        <end position="493"/>
    </location>
</feature>
<reference evidence="13" key="3">
    <citation type="submission" date="2025-09" db="UniProtKB">
        <authorList>
            <consortium name="Ensembl"/>
        </authorList>
    </citation>
    <scope>IDENTIFICATION</scope>
</reference>
<accession>A0A3P8RP74</accession>
<dbReference type="InterPro" id="IPR019787">
    <property type="entry name" value="Znf_PHD-finger"/>
</dbReference>
<dbReference type="InterPro" id="IPR036427">
    <property type="entry name" value="Bromodomain-like_sf"/>
</dbReference>
<dbReference type="GO" id="GO:0000981">
    <property type="term" value="F:DNA-binding transcription factor activity, RNA polymerase II-specific"/>
    <property type="evidence" value="ECO:0007669"/>
    <property type="project" value="TreeGrafter"/>
</dbReference>
<evidence type="ECO:0000313" key="14">
    <source>
        <dbReference type="Proteomes" id="UP000265080"/>
    </source>
</evidence>
<evidence type="ECO:0000256" key="7">
    <source>
        <dbReference type="PROSITE-ProRule" id="PRU00146"/>
    </source>
</evidence>
<name>A0A3P8RP74_AMPPE</name>
<reference evidence="13 14" key="1">
    <citation type="submission" date="2018-03" db="EMBL/GenBank/DDBJ databases">
        <title>Finding Nemo's genes: A chromosome-scale reference assembly of the genome of the orange clownfish Amphiprion percula.</title>
        <authorList>
            <person name="Lehmann R."/>
        </authorList>
    </citation>
    <scope>NUCLEOTIDE SEQUENCE</scope>
</reference>
<evidence type="ECO:0000256" key="3">
    <source>
        <dbReference type="ARBA" id="ARBA00022771"/>
    </source>
</evidence>
<feature type="domain" description="SAND" evidence="11">
    <location>
        <begin position="177"/>
        <end position="272"/>
    </location>
</feature>
<dbReference type="InterPro" id="IPR011011">
    <property type="entry name" value="Znf_FYVE_PHD"/>
</dbReference>
<evidence type="ECO:0000259" key="9">
    <source>
        <dbReference type="PROSITE" id="PS50014"/>
    </source>
</evidence>
<dbReference type="SUPFAM" id="SSF47370">
    <property type="entry name" value="Bromodomain"/>
    <property type="match status" value="1"/>
</dbReference>
<dbReference type="InterPro" id="IPR010919">
    <property type="entry name" value="SAND-like_dom_sf"/>
</dbReference>
<evidence type="ECO:0000256" key="6">
    <source>
        <dbReference type="PROSITE-ProRule" id="PRU00035"/>
    </source>
</evidence>
<keyword evidence="4" id="KW-0862">Zinc</keyword>
<keyword evidence="2" id="KW-0479">Metal-binding</keyword>
<dbReference type="CDD" id="cd04369">
    <property type="entry name" value="Bromodomain"/>
    <property type="match status" value="1"/>
</dbReference>
<keyword evidence="14" id="KW-1185">Reference proteome</keyword>
<reference evidence="13" key="2">
    <citation type="submission" date="2025-08" db="UniProtKB">
        <authorList>
            <consortium name="Ensembl"/>
        </authorList>
    </citation>
    <scope>IDENTIFICATION</scope>
</reference>
<dbReference type="GO" id="GO:0008270">
    <property type="term" value="F:zinc ion binding"/>
    <property type="evidence" value="ECO:0007669"/>
    <property type="project" value="UniProtKB-KW"/>
</dbReference>
<dbReference type="InterPro" id="IPR043563">
    <property type="entry name" value="Sp110/Sp140/Sp140L-like"/>
</dbReference>
<dbReference type="AlphaFoldDB" id="A0A3P8RP74"/>
<evidence type="ECO:0000256" key="8">
    <source>
        <dbReference type="SAM" id="MobiDB-lite"/>
    </source>
</evidence>
<dbReference type="PROSITE" id="PS50014">
    <property type="entry name" value="BROMODOMAIN_2"/>
    <property type="match status" value="1"/>
</dbReference>
<feature type="compositionally biased region" description="Acidic residues" evidence="8">
    <location>
        <begin position="297"/>
        <end position="310"/>
    </location>
</feature>
<evidence type="ECO:0000259" key="12">
    <source>
        <dbReference type="PROSITE" id="PS51414"/>
    </source>
</evidence>
<feature type="region of interest" description="Disordered" evidence="8">
    <location>
        <begin position="120"/>
        <end position="189"/>
    </location>
</feature>
<feature type="domain" description="SAND" evidence="11">
    <location>
        <begin position="332"/>
        <end position="415"/>
    </location>
</feature>
<dbReference type="Pfam" id="PF00628">
    <property type="entry name" value="PHD"/>
    <property type="match status" value="1"/>
</dbReference>
<dbReference type="InterPro" id="IPR004865">
    <property type="entry name" value="HSR_dom"/>
</dbReference>
<evidence type="ECO:0000256" key="5">
    <source>
        <dbReference type="ARBA" id="ARBA00023117"/>
    </source>
</evidence>
<feature type="region of interest" description="Disordered" evidence="8">
    <location>
        <begin position="295"/>
        <end position="343"/>
    </location>
</feature>
<protein>
    <submittedName>
        <fullName evidence="13">SP110 nuclear antigen, tandem duplicate 3</fullName>
    </submittedName>
</protein>
<dbReference type="PROSITE" id="PS51414">
    <property type="entry name" value="HSR"/>
    <property type="match status" value="1"/>
</dbReference>
<dbReference type="SMART" id="SM00258">
    <property type="entry name" value="SAND"/>
    <property type="match status" value="2"/>
</dbReference>
<dbReference type="SUPFAM" id="SSF63763">
    <property type="entry name" value="SAND domain-like"/>
    <property type="match status" value="2"/>
</dbReference>
<keyword evidence="1" id="KW-0597">Phosphoprotein</keyword>
<dbReference type="SUPFAM" id="SSF57903">
    <property type="entry name" value="FYVE/PHD zinc finger"/>
    <property type="match status" value="1"/>
</dbReference>
<proteinExistence type="predicted"/>
<dbReference type="GeneTree" id="ENSGT00940000166738"/>
<dbReference type="InterPro" id="IPR013083">
    <property type="entry name" value="Znf_RING/FYVE/PHD"/>
</dbReference>
<evidence type="ECO:0000256" key="2">
    <source>
        <dbReference type="ARBA" id="ARBA00022723"/>
    </source>
</evidence>
<dbReference type="PROSITE" id="PS50016">
    <property type="entry name" value="ZF_PHD_2"/>
    <property type="match status" value="1"/>
</dbReference>
<feature type="compositionally biased region" description="Acidic residues" evidence="8">
    <location>
        <begin position="321"/>
        <end position="331"/>
    </location>
</feature>
<evidence type="ECO:0000256" key="1">
    <source>
        <dbReference type="ARBA" id="ARBA00022553"/>
    </source>
</evidence>
<dbReference type="Gene3D" id="1.20.920.10">
    <property type="entry name" value="Bromodomain-like"/>
    <property type="match status" value="1"/>
</dbReference>
<feature type="domain" description="Bromo" evidence="9">
    <location>
        <begin position="545"/>
        <end position="598"/>
    </location>
</feature>
<dbReference type="InterPro" id="IPR001965">
    <property type="entry name" value="Znf_PHD"/>
</dbReference>
<keyword evidence="5 6" id="KW-0103">Bromodomain</keyword>
<dbReference type="OMA" id="CMENPQT"/>
<dbReference type="InterPro" id="IPR001487">
    <property type="entry name" value="Bromodomain"/>
</dbReference>
<dbReference type="Proteomes" id="UP000265080">
    <property type="component" value="Chromosome 14"/>
</dbReference>
<evidence type="ECO:0000259" key="11">
    <source>
        <dbReference type="PROSITE" id="PS50864"/>
    </source>
</evidence>
<dbReference type="STRING" id="161767.ENSAPEP00000001039"/>
<dbReference type="PANTHER" id="PTHR46386">
    <property type="entry name" value="NUCLEAR BODY PROTEIN SP140"/>
    <property type="match status" value="1"/>
</dbReference>
<feature type="domain" description="HSR" evidence="12">
    <location>
        <begin position="1"/>
        <end position="109"/>
    </location>
</feature>
<dbReference type="InterPro" id="IPR000770">
    <property type="entry name" value="SAND_dom"/>
</dbReference>
<dbReference type="Pfam" id="PF00439">
    <property type="entry name" value="Bromodomain"/>
    <property type="match status" value="1"/>
</dbReference>
<dbReference type="GO" id="GO:0003677">
    <property type="term" value="F:DNA binding"/>
    <property type="evidence" value="ECO:0007669"/>
    <property type="project" value="InterPro"/>
</dbReference>
<dbReference type="SMART" id="SM00249">
    <property type="entry name" value="PHD"/>
    <property type="match status" value="1"/>
</dbReference>